<reference evidence="1" key="1">
    <citation type="submission" date="2023-07" db="EMBL/GenBank/DDBJ databases">
        <title>draft genome sequence of fig (Ficus carica).</title>
        <authorList>
            <person name="Takahashi T."/>
            <person name="Nishimura K."/>
        </authorList>
    </citation>
    <scope>NUCLEOTIDE SEQUENCE</scope>
</reference>
<comment type="caution">
    <text evidence="1">The sequence shown here is derived from an EMBL/GenBank/DDBJ whole genome shotgun (WGS) entry which is preliminary data.</text>
</comment>
<keyword evidence="2" id="KW-1185">Reference proteome</keyword>
<dbReference type="InterPro" id="IPR049198">
    <property type="entry name" value="DUF6865"/>
</dbReference>
<gene>
    <name evidence="1" type="ORF">TIFTF001_034328</name>
</gene>
<dbReference type="EMBL" id="BTGU01000223">
    <property type="protein sequence ID" value="GMN65259.1"/>
    <property type="molecule type" value="Genomic_DNA"/>
</dbReference>
<evidence type="ECO:0000313" key="1">
    <source>
        <dbReference type="EMBL" id="GMN65259.1"/>
    </source>
</evidence>
<dbReference type="AlphaFoldDB" id="A0AA88E021"/>
<proteinExistence type="predicted"/>
<accession>A0AA88E021</accession>
<organism evidence="1 2">
    <name type="scientific">Ficus carica</name>
    <name type="common">Common fig</name>
    <dbReference type="NCBI Taxonomy" id="3494"/>
    <lineage>
        <taxon>Eukaryota</taxon>
        <taxon>Viridiplantae</taxon>
        <taxon>Streptophyta</taxon>
        <taxon>Embryophyta</taxon>
        <taxon>Tracheophyta</taxon>
        <taxon>Spermatophyta</taxon>
        <taxon>Magnoliopsida</taxon>
        <taxon>eudicotyledons</taxon>
        <taxon>Gunneridae</taxon>
        <taxon>Pentapetalae</taxon>
        <taxon>rosids</taxon>
        <taxon>fabids</taxon>
        <taxon>Rosales</taxon>
        <taxon>Moraceae</taxon>
        <taxon>Ficeae</taxon>
        <taxon>Ficus</taxon>
    </lineage>
</organism>
<dbReference type="PANTHER" id="PTHR35282:SF2">
    <property type="entry name" value="F5D14.24 PROTEIN"/>
    <property type="match status" value="1"/>
</dbReference>
<name>A0AA88E021_FICCA</name>
<sequence length="100" mass="10967">MGKVGDFLFLAMFDEEDPHFMDKTAPEKEVPEEVARESLISISYSLPEKVLTSKVSSDKANGESLVGGVDRDGEDKFRSELISISYTQSPDLGGLPVDLK</sequence>
<protein>
    <submittedName>
        <fullName evidence="1">Uncharacterized protein</fullName>
    </submittedName>
</protein>
<dbReference type="Proteomes" id="UP001187192">
    <property type="component" value="Unassembled WGS sequence"/>
</dbReference>
<dbReference type="Pfam" id="PF21737">
    <property type="entry name" value="DUF6865"/>
    <property type="match status" value="1"/>
</dbReference>
<dbReference type="PANTHER" id="PTHR35282">
    <property type="entry name" value="F5D14.24 PROTEIN"/>
    <property type="match status" value="1"/>
</dbReference>
<evidence type="ECO:0000313" key="2">
    <source>
        <dbReference type="Proteomes" id="UP001187192"/>
    </source>
</evidence>